<sequence length="219" mass="23528">MQQDREKARRTPRRAVAPSSPACGHPGSSPVQRLPLQMASHVVVFNPPSSSPSQREIEEGREGRILITTIASYNPSSKRERERDRTSSMARLVLAALLVAACLAVQHASAGLVVPDASTMDLLAASSAKTTKQCSGAVGECGVDEAEELGLSGSGEALRRTLAARQPRNRYISYAALRADQVPCNQRGRSYYSNCGAQKAANPYKRGCSVITRCARNMN</sequence>
<keyword evidence="6" id="KW-1133">Transmembrane helix</keyword>
<evidence type="ECO:0008006" key="9">
    <source>
        <dbReference type="Google" id="ProtNLM"/>
    </source>
</evidence>
<dbReference type="GO" id="GO:0005179">
    <property type="term" value="F:hormone activity"/>
    <property type="evidence" value="ECO:0007669"/>
    <property type="project" value="UniProtKB-KW"/>
</dbReference>
<comment type="caution">
    <text evidence="7">The sequence shown here is derived from an EMBL/GenBank/DDBJ whole genome shotgun (WGS) entry which is preliminary data.</text>
</comment>
<evidence type="ECO:0000313" key="7">
    <source>
        <dbReference type="EMBL" id="KAF8663284.1"/>
    </source>
</evidence>
<comment type="similarity">
    <text evidence="1">Belongs to the plant rapid alkalinization factor (RALF) family.</text>
</comment>
<evidence type="ECO:0000313" key="8">
    <source>
        <dbReference type="Proteomes" id="UP000636709"/>
    </source>
</evidence>
<keyword evidence="3" id="KW-0732">Signal</keyword>
<keyword evidence="6" id="KW-0472">Membrane</keyword>
<evidence type="ECO:0000256" key="1">
    <source>
        <dbReference type="ARBA" id="ARBA00009178"/>
    </source>
</evidence>
<proteinExistence type="inferred from homology"/>
<dbReference type="GO" id="GO:0009506">
    <property type="term" value="C:plasmodesma"/>
    <property type="evidence" value="ECO:0007669"/>
    <property type="project" value="TreeGrafter"/>
</dbReference>
<evidence type="ECO:0000256" key="5">
    <source>
        <dbReference type="SAM" id="MobiDB-lite"/>
    </source>
</evidence>
<feature type="transmembrane region" description="Helical" evidence="6">
    <location>
        <begin position="88"/>
        <end position="108"/>
    </location>
</feature>
<dbReference type="EMBL" id="JACEFO010002379">
    <property type="protein sequence ID" value="KAF8663284.1"/>
    <property type="molecule type" value="Genomic_DNA"/>
</dbReference>
<gene>
    <name evidence="7" type="ORF">HU200_055894</name>
</gene>
<evidence type="ECO:0000256" key="2">
    <source>
        <dbReference type="ARBA" id="ARBA00022702"/>
    </source>
</evidence>
<dbReference type="InterPro" id="IPR008801">
    <property type="entry name" value="RALF"/>
</dbReference>
<protein>
    <recommendedName>
        <fullName evidence="9">Rapid alkalinization factor</fullName>
    </recommendedName>
</protein>
<dbReference type="GO" id="GO:0019722">
    <property type="term" value="P:calcium-mediated signaling"/>
    <property type="evidence" value="ECO:0007669"/>
    <property type="project" value="TreeGrafter"/>
</dbReference>
<evidence type="ECO:0000256" key="3">
    <source>
        <dbReference type="ARBA" id="ARBA00022729"/>
    </source>
</evidence>
<feature type="region of interest" description="Disordered" evidence="5">
    <location>
        <begin position="1"/>
        <end position="32"/>
    </location>
</feature>
<accession>A0A835AIV2</accession>
<keyword evidence="4" id="KW-1015">Disulfide bond</keyword>
<evidence type="ECO:0000256" key="6">
    <source>
        <dbReference type="SAM" id="Phobius"/>
    </source>
</evidence>
<dbReference type="AlphaFoldDB" id="A0A835AIV2"/>
<dbReference type="Proteomes" id="UP000636709">
    <property type="component" value="Unassembled WGS sequence"/>
</dbReference>
<reference evidence="7" key="1">
    <citation type="submission" date="2020-07" db="EMBL/GenBank/DDBJ databases">
        <title>Genome sequence and genetic diversity analysis of an under-domesticated orphan crop, white fonio (Digitaria exilis).</title>
        <authorList>
            <person name="Bennetzen J.L."/>
            <person name="Chen S."/>
            <person name="Ma X."/>
            <person name="Wang X."/>
            <person name="Yssel A.E.J."/>
            <person name="Chaluvadi S.R."/>
            <person name="Johnson M."/>
            <person name="Gangashetty P."/>
            <person name="Hamidou F."/>
            <person name="Sanogo M.D."/>
            <person name="Zwaenepoel A."/>
            <person name="Wallace J."/>
            <person name="Van De Peer Y."/>
            <person name="Van Deynze A."/>
        </authorList>
    </citation>
    <scope>NUCLEOTIDE SEQUENCE</scope>
    <source>
        <tissue evidence="7">Leaves</tissue>
    </source>
</reference>
<keyword evidence="8" id="KW-1185">Reference proteome</keyword>
<evidence type="ECO:0000256" key="4">
    <source>
        <dbReference type="ARBA" id="ARBA00023157"/>
    </source>
</evidence>
<dbReference type="PANTHER" id="PTHR33136">
    <property type="entry name" value="RAPID ALKALINIZATION FACTOR-LIKE"/>
    <property type="match status" value="1"/>
</dbReference>
<name>A0A835AIV2_9POAL</name>
<keyword evidence="6" id="KW-0812">Transmembrane</keyword>
<dbReference type="Pfam" id="PF05498">
    <property type="entry name" value="RALF"/>
    <property type="match status" value="1"/>
</dbReference>
<keyword evidence="2" id="KW-0372">Hormone</keyword>
<dbReference type="PANTHER" id="PTHR33136:SF89">
    <property type="entry name" value="PROTEIN RALF-LIKE 19"/>
    <property type="match status" value="1"/>
</dbReference>
<organism evidence="7 8">
    <name type="scientific">Digitaria exilis</name>
    <dbReference type="NCBI Taxonomy" id="1010633"/>
    <lineage>
        <taxon>Eukaryota</taxon>
        <taxon>Viridiplantae</taxon>
        <taxon>Streptophyta</taxon>
        <taxon>Embryophyta</taxon>
        <taxon>Tracheophyta</taxon>
        <taxon>Spermatophyta</taxon>
        <taxon>Magnoliopsida</taxon>
        <taxon>Liliopsida</taxon>
        <taxon>Poales</taxon>
        <taxon>Poaceae</taxon>
        <taxon>PACMAD clade</taxon>
        <taxon>Panicoideae</taxon>
        <taxon>Panicodae</taxon>
        <taxon>Paniceae</taxon>
        <taxon>Anthephorinae</taxon>
        <taxon>Digitaria</taxon>
    </lineage>
</organism>
<dbReference type="OrthoDB" id="1863600at2759"/>